<dbReference type="RefSeq" id="XP_007891934.1">
    <property type="nucleotide sequence ID" value="XM_007893743.2"/>
</dbReference>
<reference evidence="10" key="3">
    <citation type="journal article" date="2014" name="Nature">
        <title>Elephant shark genome provides unique insights into gnathostome evolution.</title>
        <authorList>
            <consortium name="International Elephant Shark Genome Sequencing Consortium"/>
            <person name="Venkatesh B."/>
            <person name="Lee A.P."/>
            <person name="Ravi V."/>
            <person name="Maurya A.K."/>
            <person name="Lian M.M."/>
            <person name="Swann J.B."/>
            <person name="Ohta Y."/>
            <person name="Flajnik M.F."/>
            <person name="Sutoh Y."/>
            <person name="Kasahara M."/>
            <person name="Hoon S."/>
            <person name="Gangu V."/>
            <person name="Roy S.W."/>
            <person name="Irimia M."/>
            <person name="Korzh V."/>
            <person name="Kondrychyn I."/>
            <person name="Lim Z.W."/>
            <person name="Tay B.H."/>
            <person name="Tohari S."/>
            <person name="Kong K.W."/>
            <person name="Ho S."/>
            <person name="Lorente-Galdos B."/>
            <person name="Quilez J."/>
            <person name="Marques-Bonet T."/>
            <person name="Raney B.J."/>
            <person name="Ingham P.W."/>
            <person name="Tay A."/>
            <person name="Hillier L.W."/>
            <person name="Minx P."/>
            <person name="Boehm T."/>
            <person name="Wilson R.K."/>
            <person name="Brenner S."/>
            <person name="Warren W.C."/>
        </authorList>
    </citation>
    <scope>NUCLEOTIDE SEQUENCE [LARGE SCALE GENOMIC DNA]</scope>
</reference>
<feature type="transmembrane region" description="Helical" evidence="6">
    <location>
        <begin position="270"/>
        <end position="288"/>
    </location>
</feature>
<keyword evidence="5 6" id="KW-0472">Membrane</keyword>
<keyword evidence="3 6" id="KW-0812">Transmembrane</keyword>
<comment type="subcellular location">
    <subcellularLocation>
        <location evidence="1 6">Membrane</location>
        <topology evidence="1 6">Multi-pass membrane protein</topology>
    </subcellularLocation>
</comment>
<protein>
    <recommendedName>
        <fullName evidence="6">Transmembrane channel-like protein</fullName>
    </recommendedName>
</protein>
<reference evidence="9" key="5">
    <citation type="submission" date="2025-09" db="UniProtKB">
        <authorList>
            <consortium name="Ensembl"/>
        </authorList>
    </citation>
    <scope>IDENTIFICATION</scope>
</reference>
<evidence type="ECO:0000256" key="7">
    <source>
        <dbReference type="SAM" id="MobiDB-lite"/>
    </source>
</evidence>
<dbReference type="CTD" id="147798"/>
<feature type="transmembrane region" description="Helical" evidence="6">
    <location>
        <begin position="604"/>
        <end position="623"/>
    </location>
</feature>
<organism evidence="9 10">
    <name type="scientific">Callorhinchus milii</name>
    <name type="common">Ghost shark</name>
    <dbReference type="NCBI Taxonomy" id="7868"/>
    <lineage>
        <taxon>Eukaryota</taxon>
        <taxon>Metazoa</taxon>
        <taxon>Chordata</taxon>
        <taxon>Craniata</taxon>
        <taxon>Vertebrata</taxon>
        <taxon>Chondrichthyes</taxon>
        <taxon>Holocephali</taxon>
        <taxon>Chimaeriformes</taxon>
        <taxon>Callorhinchidae</taxon>
        <taxon>Callorhinchus</taxon>
    </lineage>
</organism>
<dbReference type="AlphaFoldDB" id="A0A4W3HZH5"/>
<evidence type="ECO:0000256" key="2">
    <source>
        <dbReference type="ARBA" id="ARBA00006510"/>
    </source>
</evidence>
<dbReference type="OMA" id="QFFMTFF"/>
<dbReference type="GO" id="GO:0005886">
    <property type="term" value="C:plasma membrane"/>
    <property type="evidence" value="ECO:0007669"/>
    <property type="project" value="InterPro"/>
</dbReference>
<dbReference type="GeneID" id="103178807"/>
<dbReference type="Proteomes" id="UP000314986">
    <property type="component" value="Unassembled WGS sequence"/>
</dbReference>
<evidence type="ECO:0000256" key="5">
    <source>
        <dbReference type="ARBA" id="ARBA00023136"/>
    </source>
</evidence>
<evidence type="ECO:0000256" key="6">
    <source>
        <dbReference type="RuleBase" id="RU310713"/>
    </source>
</evidence>
<feature type="transmembrane region" description="Helical" evidence="6">
    <location>
        <begin position="363"/>
        <end position="389"/>
    </location>
</feature>
<feature type="transmembrane region" description="Helical" evidence="6">
    <location>
        <begin position="409"/>
        <end position="432"/>
    </location>
</feature>
<dbReference type="InParanoid" id="A0A4W3HZH5"/>
<dbReference type="InterPro" id="IPR038900">
    <property type="entry name" value="TMC"/>
</dbReference>
<evidence type="ECO:0000313" key="10">
    <source>
        <dbReference type="Proteomes" id="UP000314986"/>
    </source>
</evidence>
<reference evidence="10" key="2">
    <citation type="journal article" date="2007" name="PLoS Biol.">
        <title>Survey sequencing and comparative analysis of the elephant shark (Callorhinchus milii) genome.</title>
        <authorList>
            <person name="Venkatesh B."/>
            <person name="Kirkness E.F."/>
            <person name="Loh Y.H."/>
            <person name="Halpern A.L."/>
            <person name="Lee A.P."/>
            <person name="Johnson J."/>
            <person name="Dandona N."/>
            <person name="Viswanathan L.D."/>
            <person name="Tay A."/>
            <person name="Venter J.C."/>
            <person name="Strausberg R.L."/>
            <person name="Brenner S."/>
        </authorList>
    </citation>
    <scope>NUCLEOTIDE SEQUENCE [LARGE SCALE GENOMIC DNA]</scope>
</reference>
<comment type="similarity">
    <text evidence="2 6">Belongs to the TMC family.</text>
</comment>
<proteinExistence type="inferred from homology"/>
<dbReference type="KEGG" id="cmk:103178807"/>
<feature type="transmembrane region" description="Helical" evidence="6">
    <location>
        <begin position="174"/>
        <end position="197"/>
    </location>
</feature>
<evidence type="ECO:0000256" key="3">
    <source>
        <dbReference type="ARBA" id="ARBA00022692"/>
    </source>
</evidence>
<dbReference type="Ensembl" id="ENSCMIT00000023345.1">
    <property type="protein sequence ID" value="ENSCMIP00000022949.1"/>
    <property type="gene ID" value="ENSCMIG00000010292.1"/>
</dbReference>
<sequence length="745" mass="86290">MDFGSRRRVSPPGLNLGSSSSRSSGQKESTIQKLSDIYLPIIFNPLLHELPSYQTSIKKPPATQSRSRRRSFARSHLESFESRLSESNQLEIRPLRDYPISIQKKKQMRASRDSQTARITKWNRFVFYWKRKGRRFVESSKLLGVMLQFWKQDIHDIEGKFGTGIQSYFSFLRFLVLLNFVIFLLMFCFVTLPMFFIKQKKHQVNVEPLSYNSVPECTQYEKFDKGLIVFYSYIIDLLTGTGFLEHTYLFYGYYKIDHSQIKYLGYNLPLAYFLTTGAYILLSLVWIVKRAVEGFKQSIISAEDRFQSFCNKIFAGWDFCISDEHAAQLKHSSLQYELQTDLEEERIKQKIAERTKKEKMHIYFIRAVLNLIVALVLSVCFYCIYRATIYSEARDDRPHNSDTFLQDLMLQYLPSIVITAANLITPVIFEHLIRFEDYSPAFEIKFILIRSVFVRLANIIVLLLTLWSQITTCDGNVCEPCGYNHKLYQCWESRVGQEMYKLMIFDFIIIASVTLFVEFPRKLIVTYCSCAPAKWWGQQQFAIPQNVLEIVYGQTICWIGTFYSPLLPGVATVKYIIIFYIKKITLMHNCRPSTRPFRASSSNFFFLGVLLLGLPLACVPILFSVAEIASSDSCGPFITFNTTWQVVPTTVQTFPKGLQNILYGLGSEAFAVPFFMVVCLILFYFIALAGAHKRIVDQLRVQLSMEGRDKQFLIRKLTEVQTKNTLPRKYANFPSSISSTIIQPD</sequence>
<gene>
    <name evidence="9" type="primary">tmc4</name>
</gene>
<evidence type="ECO:0000259" key="8">
    <source>
        <dbReference type="Pfam" id="PF07810"/>
    </source>
</evidence>
<dbReference type="InterPro" id="IPR012496">
    <property type="entry name" value="TMC_dom"/>
</dbReference>
<reference evidence="10" key="1">
    <citation type="journal article" date="2006" name="Science">
        <title>Ancient noncoding elements conserved in the human genome.</title>
        <authorList>
            <person name="Venkatesh B."/>
            <person name="Kirkness E.F."/>
            <person name="Loh Y.H."/>
            <person name="Halpern A.L."/>
            <person name="Lee A.P."/>
            <person name="Johnson J."/>
            <person name="Dandona N."/>
            <person name="Viswanathan L.D."/>
            <person name="Tay A."/>
            <person name="Venter J.C."/>
            <person name="Strausberg R.L."/>
            <person name="Brenner S."/>
        </authorList>
    </citation>
    <scope>NUCLEOTIDE SEQUENCE [LARGE SCALE GENOMIC DNA]</scope>
</reference>
<dbReference type="PANTHER" id="PTHR23302">
    <property type="entry name" value="TRANSMEMBRANE CHANNEL-RELATED"/>
    <property type="match status" value="1"/>
</dbReference>
<feature type="compositionally biased region" description="Low complexity" evidence="7">
    <location>
        <begin position="10"/>
        <end position="24"/>
    </location>
</feature>
<evidence type="ECO:0000256" key="4">
    <source>
        <dbReference type="ARBA" id="ARBA00022989"/>
    </source>
</evidence>
<dbReference type="OrthoDB" id="1936208at2759"/>
<evidence type="ECO:0000313" key="9">
    <source>
        <dbReference type="Ensembl" id="ENSCMIP00000022949.1"/>
    </source>
</evidence>
<dbReference type="FunCoup" id="A0A4W3HZH5">
    <property type="interactions" value="20"/>
</dbReference>
<feature type="region of interest" description="Disordered" evidence="7">
    <location>
        <begin position="1"/>
        <end position="29"/>
    </location>
</feature>
<dbReference type="PANTHER" id="PTHR23302:SF42">
    <property type="entry name" value="TRANSMEMBRANE CHANNEL-LIKE PROTEIN 7"/>
    <property type="match status" value="1"/>
</dbReference>
<name>A0A4W3HZH5_CALMI</name>
<keyword evidence="10" id="KW-1185">Reference proteome</keyword>
<dbReference type="Pfam" id="PF07810">
    <property type="entry name" value="TMC"/>
    <property type="match status" value="1"/>
</dbReference>
<feature type="domain" description="TMC" evidence="8">
    <location>
        <begin position="490"/>
        <end position="600"/>
    </location>
</feature>
<reference evidence="9" key="4">
    <citation type="submission" date="2025-08" db="UniProtKB">
        <authorList>
            <consortium name="Ensembl"/>
        </authorList>
    </citation>
    <scope>IDENTIFICATION</scope>
</reference>
<dbReference type="GeneTree" id="ENSGT01050000244894"/>
<keyword evidence="4 6" id="KW-1133">Transmembrane helix</keyword>
<feature type="transmembrane region" description="Helical" evidence="6">
    <location>
        <begin position="670"/>
        <end position="691"/>
    </location>
</feature>
<accession>A0A4W3HZH5</accession>
<evidence type="ECO:0000256" key="1">
    <source>
        <dbReference type="ARBA" id="ARBA00004141"/>
    </source>
</evidence>
<feature type="transmembrane region" description="Helical" evidence="6">
    <location>
        <begin position="452"/>
        <end position="470"/>
    </location>
</feature>
<feature type="transmembrane region" description="Helical" evidence="6">
    <location>
        <begin position="228"/>
        <end position="250"/>
    </location>
</feature>
<dbReference type="GO" id="GO:0008381">
    <property type="term" value="F:mechanosensitive monoatomic ion channel activity"/>
    <property type="evidence" value="ECO:0007669"/>
    <property type="project" value="TreeGrafter"/>
</dbReference>